<dbReference type="AlphaFoldDB" id="R9PGV8"/>
<evidence type="ECO:0000313" key="2">
    <source>
        <dbReference type="Proteomes" id="UP000014461"/>
    </source>
</evidence>
<evidence type="ECO:0000313" key="1">
    <source>
        <dbReference type="EMBL" id="GAD00610.1"/>
    </source>
</evidence>
<dbReference type="PANTHER" id="PTHR43544">
    <property type="entry name" value="SHORT-CHAIN DEHYDROGENASE/REDUCTASE"/>
    <property type="match status" value="1"/>
</dbReference>
<sequence>MKVLITGGSGGIGLALVKQLLEQATITNVTATWHSNMPSLQHPKLNWQQLDLSDETEIAALMVSIHQLDWLINCAGVLHSPQLKPEKSLSQCQTASFMLSMQLNALPSLLLAKHAAKALKHSQSGVFLSISAKLASISDNRIGGWHSYRCAKAALNMALKNIAIEWQRTHPKVCVAAWHPGTTDTALSKPFQANVAKHKLLTSERSATLLLKRIYQLSPEQSGKFWSWDDQELSW</sequence>
<gene>
    <name evidence="1" type="ORF">AALB_0690</name>
</gene>
<dbReference type="InterPro" id="IPR036291">
    <property type="entry name" value="NAD(P)-bd_dom_sf"/>
</dbReference>
<dbReference type="SUPFAM" id="SSF51735">
    <property type="entry name" value="NAD(P)-binding Rossmann-fold domains"/>
    <property type="match status" value="1"/>
</dbReference>
<dbReference type="PRINTS" id="PR00081">
    <property type="entry name" value="GDHRDH"/>
</dbReference>
<dbReference type="Proteomes" id="UP000014461">
    <property type="component" value="Unassembled WGS sequence"/>
</dbReference>
<dbReference type="GO" id="GO:0005737">
    <property type="term" value="C:cytoplasm"/>
    <property type="evidence" value="ECO:0007669"/>
    <property type="project" value="TreeGrafter"/>
</dbReference>
<dbReference type="GO" id="GO:0016491">
    <property type="term" value="F:oxidoreductase activity"/>
    <property type="evidence" value="ECO:0007669"/>
    <property type="project" value="TreeGrafter"/>
</dbReference>
<accession>R9PGV8</accession>
<organism evidence="1 2">
    <name type="scientific">Agarivorans albus MKT 106</name>
    <dbReference type="NCBI Taxonomy" id="1331007"/>
    <lineage>
        <taxon>Bacteria</taxon>
        <taxon>Pseudomonadati</taxon>
        <taxon>Pseudomonadota</taxon>
        <taxon>Gammaproteobacteria</taxon>
        <taxon>Alteromonadales</taxon>
        <taxon>Alteromonadaceae</taxon>
        <taxon>Agarivorans</taxon>
    </lineage>
</organism>
<dbReference type="InterPro" id="IPR051468">
    <property type="entry name" value="Fungal_SecMetab_SDRs"/>
</dbReference>
<proteinExistence type="predicted"/>
<dbReference type="CDD" id="cd05325">
    <property type="entry name" value="carb_red_sniffer_like_SDR_c"/>
    <property type="match status" value="1"/>
</dbReference>
<dbReference type="PANTHER" id="PTHR43544:SF12">
    <property type="entry name" value="NAD(P)-BINDING ROSSMANN-FOLD SUPERFAMILY PROTEIN"/>
    <property type="match status" value="1"/>
</dbReference>
<dbReference type="STRING" id="1331007.AALB_0690"/>
<dbReference type="Gene3D" id="3.40.50.720">
    <property type="entry name" value="NAD(P)-binding Rossmann-like Domain"/>
    <property type="match status" value="1"/>
</dbReference>
<protein>
    <submittedName>
        <fullName evidence="1">Cell-cell signaling protein</fullName>
    </submittedName>
</protein>
<dbReference type="OrthoDB" id="9785826at2"/>
<keyword evidence="2" id="KW-1185">Reference proteome</keyword>
<dbReference type="Pfam" id="PF00106">
    <property type="entry name" value="adh_short"/>
    <property type="match status" value="1"/>
</dbReference>
<dbReference type="EMBL" id="BARX01000003">
    <property type="protein sequence ID" value="GAD00610.1"/>
    <property type="molecule type" value="Genomic_DNA"/>
</dbReference>
<comment type="caution">
    <text evidence="1">The sequence shown here is derived from an EMBL/GenBank/DDBJ whole genome shotgun (WGS) entry which is preliminary data.</text>
</comment>
<dbReference type="RefSeq" id="WP_016400378.1">
    <property type="nucleotide sequence ID" value="NZ_BARX01000003.1"/>
</dbReference>
<reference evidence="1" key="1">
    <citation type="journal article" date="2013" name="Genome Announc.">
        <title>Draft Genome Sequence of Agarivorans albus Strain MKT 106T, an Agarolytic Marine Bacterium.</title>
        <authorList>
            <person name="Yasuike M."/>
            <person name="Nakamura Y."/>
            <person name="Kai W."/>
            <person name="Fujiwara A."/>
            <person name="Fukui Y."/>
            <person name="Satomi M."/>
            <person name="Sano M."/>
        </authorList>
    </citation>
    <scope>NUCLEOTIDE SEQUENCE [LARGE SCALE GENOMIC DNA]</scope>
</reference>
<dbReference type="InterPro" id="IPR002347">
    <property type="entry name" value="SDR_fam"/>
</dbReference>
<name>R9PGV8_AGAAL</name>